<feature type="domain" description="Helicase ATP-binding" evidence="6">
    <location>
        <begin position="47"/>
        <end position="145"/>
    </location>
</feature>
<dbReference type="InterPro" id="IPR011545">
    <property type="entry name" value="DEAD/DEAH_box_helicase_dom"/>
</dbReference>
<gene>
    <name evidence="7" type="ORF">IFM89_014845</name>
</gene>
<sequence>MDREHLPSDINIVNTRKRKYDIPLQDKPSEDASQKDRNRTLQENDADSCPIPESNNQGLAETGSGKTTTFALPILQKLAENRYGVYALVITPTRELAFQLADQSKALGSSLSLRCSVIVGGMDMIEQGKVLMSRPHVIIATPGED</sequence>
<feature type="compositionally biased region" description="Polar residues" evidence="5">
    <location>
        <begin position="53"/>
        <end position="65"/>
    </location>
</feature>
<organism evidence="7 8">
    <name type="scientific">Coptis chinensis</name>
    <dbReference type="NCBI Taxonomy" id="261450"/>
    <lineage>
        <taxon>Eukaryota</taxon>
        <taxon>Viridiplantae</taxon>
        <taxon>Streptophyta</taxon>
        <taxon>Embryophyta</taxon>
        <taxon>Tracheophyta</taxon>
        <taxon>Spermatophyta</taxon>
        <taxon>Magnoliopsida</taxon>
        <taxon>Ranunculales</taxon>
        <taxon>Ranunculaceae</taxon>
        <taxon>Coptidoideae</taxon>
        <taxon>Coptis</taxon>
    </lineage>
</organism>
<reference evidence="7 8" key="1">
    <citation type="submission" date="2020-10" db="EMBL/GenBank/DDBJ databases">
        <title>The Coptis chinensis genome and diversification of protoberbering-type alkaloids.</title>
        <authorList>
            <person name="Wang B."/>
            <person name="Shu S."/>
            <person name="Song C."/>
            <person name="Liu Y."/>
        </authorList>
    </citation>
    <scope>NUCLEOTIDE SEQUENCE [LARGE SCALE GENOMIC DNA]</scope>
    <source>
        <strain evidence="7">HL-2020</strain>
        <tissue evidence="7">Leaf</tissue>
    </source>
</reference>
<keyword evidence="4" id="KW-0067">ATP-binding</keyword>
<dbReference type="GO" id="GO:0003724">
    <property type="term" value="F:RNA helicase activity"/>
    <property type="evidence" value="ECO:0007669"/>
    <property type="project" value="TreeGrafter"/>
</dbReference>
<dbReference type="InterPro" id="IPR014001">
    <property type="entry name" value="Helicase_ATP-bd"/>
</dbReference>
<feature type="region of interest" description="Disordered" evidence="5">
    <location>
        <begin position="1"/>
        <end position="65"/>
    </location>
</feature>
<evidence type="ECO:0000256" key="1">
    <source>
        <dbReference type="ARBA" id="ARBA00022741"/>
    </source>
</evidence>
<proteinExistence type="predicted"/>
<keyword evidence="1" id="KW-0547">Nucleotide-binding</keyword>
<name>A0A835I7V1_9MAGN</name>
<evidence type="ECO:0000256" key="3">
    <source>
        <dbReference type="ARBA" id="ARBA00022806"/>
    </source>
</evidence>
<protein>
    <recommendedName>
        <fullName evidence="6">Helicase ATP-binding domain-containing protein</fullName>
    </recommendedName>
</protein>
<dbReference type="GO" id="GO:0003676">
    <property type="term" value="F:nucleic acid binding"/>
    <property type="evidence" value="ECO:0007669"/>
    <property type="project" value="InterPro"/>
</dbReference>
<dbReference type="PANTHER" id="PTHR47959:SF24">
    <property type="entry name" value="ATP-DEPENDENT RNA HELICASE"/>
    <property type="match status" value="1"/>
</dbReference>
<dbReference type="InterPro" id="IPR027417">
    <property type="entry name" value="P-loop_NTPase"/>
</dbReference>
<keyword evidence="3" id="KW-0347">Helicase</keyword>
<dbReference type="PROSITE" id="PS51192">
    <property type="entry name" value="HELICASE_ATP_BIND_1"/>
    <property type="match status" value="1"/>
</dbReference>
<dbReference type="GO" id="GO:0016787">
    <property type="term" value="F:hydrolase activity"/>
    <property type="evidence" value="ECO:0007669"/>
    <property type="project" value="UniProtKB-KW"/>
</dbReference>
<dbReference type="PANTHER" id="PTHR47959">
    <property type="entry name" value="ATP-DEPENDENT RNA HELICASE RHLE-RELATED"/>
    <property type="match status" value="1"/>
</dbReference>
<evidence type="ECO:0000313" key="7">
    <source>
        <dbReference type="EMBL" id="KAF9614045.1"/>
    </source>
</evidence>
<evidence type="ECO:0000259" key="6">
    <source>
        <dbReference type="PROSITE" id="PS51192"/>
    </source>
</evidence>
<dbReference type="Proteomes" id="UP000631114">
    <property type="component" value="Unassembled WGS sequence"/>
</dbReference>
<dbReference type="OrthoDB" id="10261904at2759"/>
<keyword evidence="2" id="KW-0378">Hydrolase</keyword>
<dbReference type="InterPro" id="IPR050079">
    <property type="entry name" value="DEAD_box_RNA_helicase"/>
</dbReference>
<dbReference type="Gene3D" id="3.40.50.300">
    <property type="entry name" value="P-loop containing nucleotide triphosphate hydrolases"/>
    <property type="match status" value="1"/>
</dbReference>
<accession>A0A835I7V1</accession>
<dbReference type="GO" id="GO:0005829">
    <property type="term" value="C:cytosol"/>
    <property type="evidence" value="ECO:0007669"/>
    <property type="project" value="TreeGrafter"/>
</dbReference>
<evidence type="ECO:0000256" key="5">
    <source>
        <dbReference type="SAM" id="MobiDB-lite"/>
    </source>
</evidence>
<evidence type="ECO:0000313" key="8">
    <source>
        <dbReference type="Proteomes" id="UP000631114"/>
    </source>
</evidence>
<keyword evidence="8" id="KW-1185">Reference proteome</keyword>
<dbReference type="AlphaFoldDB" id="A0A835I7V1"/>
<evidence type="ECO:0000256" key="4">
    <source>
        <dbReference type="ARBA" id="ARBA00022840"/>
    </source>
</evidence>
<dbReference type="SUPFAM" id="SSF52540">
    <property type="entry name" value="P-loop containing nucleoside triphosphate hydrolases"/>
    <property type="match status" value="1"/>
</dbReference>
<dbReference type="Pfam" id="PF00270">
    <property type="entry name" value="DEAD"/>
    <property type="match status" value="1"/>
</dbReference>
<comment type="caution">
    <text evidence="7">The sequence shown here is derived from an EMBL/GenBank/DDBJ whole genome shotgun (WGS) entry which is preliminary data.</text>
</comment>
<dbReference type="EMBL" id="JADFTS010000003">
    <property type="protein sequence ID" value="KAF9614045.1"/>
    <property type="molecule type" value="Genomic_DNA"/>
</dbReference>
<feature type="compositionally biased region" description="Basic and acidic residues" evidence="5">
    <location>
        <begin position="27"/>
        <end position="42"/>
    </location>
</feature>
<dbReference type="GO" id="GO:0005524">
    <property type="term" value="F:ATP binding"/>
    <property type="evidence" value="ECO:0007669"/>
    <property type="project" value="UniProtKB-KW"/>
</dbReference>
<evidence type="ECO:0000256" key="2">
    <source>
        <dbReference type="ARBA" id="ARBA00022801"/>
    </source>
</evidence>